<gene>
    <name evidence="1" type="ORF">NC653_035391</name>
</gene>
<dbReference type="Proteomes" id="UP001164929">
    <property type="component" value="Chromosome 15"/>
</dbReference>
<protein>
    <submittedName>
        <fullName evidence="1">Uncharacterized protein</fullName>
    </submittedName>
</protein>
<name>A0AAD6LPX0_9ROSI</name>
<sequence length="150" mass="17958">MSRRRVHYEAIKYEKERNDGFISPFWCHCWPAADAVCSLEVLWCFTISCSGIHVHKFIVVLEKQGKRSEKVQLIQNLEFQKCYKIPTYMKAVNPKKKTKNKKNPSKFNLKHKLEWFNETDHNNNYSHKSLDWIRLYKIIAHLKKGEQSMQ</sequence>
<reference evidence="1" key="1">
    <citation type="journal article" date="2023" name="Mol. Ecol. Resour.">
        <title>Chromosome-level genome assembly of a triploid poplar Populus alba 'Berolinensis'.</title>
        <authorList>
            <person name="Chen S."/>
            <person name="Yu Y."/>
            <person name="Wang X."/>
            <person name="Wang S."/>
            <person name="Zhang T."/>
            <person name="Zhou Y."/>
            <person name="He R."/>
            <person name="Meng N."/>
            <person name="Wang Y."/>
            <person name="Liu W."/>
            <person name="Liu Z."/>
            <person name="Liu J."/>
            <person name="Guo Q."/>
            <person name="Huang H."/>
            <person name="Sederoff R.R."/>
            <person name="Wang G."/>
            <person name="Qu G."/>
            <person name="Chen S."/>
        </authorList>
    </citation>
    <scope>NUCLEOTIDE SEQUENCE</scope>
    <source>
        <strain evidence="1">SC-2020</strain>
    </source>
</reference>
<comment type="caution">
    <text evidence="1">The sequence shown here is derived from an EMBL/GenBank/DDBJ whole genome shotgun (WGS) entry which is preliminary data.</text>
</comment>
<dbReference type="EMBL" id="JAQIZT010000015">
    <property type="protein sequence ID" value="KAJ6971100.1"/>
    <property type="molecule type" value="Genomic_DNA"/>
</dbReference>
<evidence type="ECO:0000313" key="1">
    <source>
        <dbReference type="EMBL" id="KAJ6971100.1"/>
    </source>
</evidence>
<keyword evidence="2" id="KW-1185">Reference proteome</keyword>
<organism evidence="1 2">
    <name type="scientific">Populus alba x Populus x berolinensis</name>
    <dbReference type="NCBI Taxonomy" id="444605"/>
    <lineage>
        <taxon>Eukaryota</taxon>
        <taxon>Viridiplantae</taxon>
        <taxon>Streptophyta</taxon>
        <taxon>Embryophyta</taxon>
        <taxon>Tracheophyta</taxon>
        <taxon>Spermatophyta</taxon>
        <taxon>Magnoliopsida</taxon>
        <taxon>eudicotyledons</taxon>
        <taxon>Gunneridae</taxon>
        <taxon>Pentapetalae</taxon>
        <taxon>rosids</taxon>
        <taxon>fabids</taxon>
        <taxon>Malpighiales</taxon>
        <taxon>Salicaceae</taxon>
        <taxon>Saliceae</taxon>
        <taxon>Populus</taxon>
    </lineage>
</organism>
<dbReference type="AlphaFoldDB" id="A0AAD6LPX0"/>
<accession>A0AAD6LPX0</accession>
<evidence type="ECO:0000313" key="2">
    <source>
        <dbReference type="Proteomes" id="UP001164929"/>
    </source>
</evidence>
<proteinExistence type="predicted"/>